<evidence type="ECO:0000256" key="1">
    <source>
        <dbReference type="ARBA" id="ARBA00004412"/>
    </source>
</evidence>
<gene>
    <name evidence="6" type="ORF">DGYR_LOCUS8423</name>
</gene>
<dbReference type="InterPro" id="IPR040057">
    <property type="entry name" value="Spe-39"/>
</dbReference>
<evidence type="ECO:0000256" key="2">
    <source>
        <dbReference type="ARBA" id="ARBA00004541"/>
    </source>
</evidence>
<sequence length="430" mass="50769">MCCPDVDLHWESSNYTESSALTPKPALSARTRPNKAITTLSDQSTHSMSLAQSSLIEAENRNKNQKLTMESRLMSPPPSKISETILNMFSGKTYLLETYRSLNDKLELIRHAIRSKDSNIITATTLHFKKTVLREIFMKHIVDLEFNDALNHYISYLKQKEKRELITFYDELENHHPDSARVAEFRNEKHILVYQLMHKKEYPEYRNPDALSKIFNHNRHYRDLFQNYQRFGEDSRKLHEIYPERRSFAIEKDSVIGLLHWLCLNHWDAKRYGQNTYDHDFFRKIYNIIDKHYIMTAVRALAERGQFEVIKSLFIKKSFLRGERVLSKLHDWDIANVCIMIKMNCPQVTERVLQPFLEAVTPVSNLLYIAERLHCPAVIIKTLVEKKKDYEALRRYSATLRHGTPEKFLAKQYLDNYKTELLQVHADESQ</sequence>
<organism evidence="6 7">
    <name type="scientific">Dimorphilus gyrociliatus</name>
    <dbReference type="NCBI Taxonomy" id="2664684"/>
    <lineage>
        <taxon>Eukaryota</taxon>
        <taxon>Metazoa</taxon>
        <taxon>Spiralia</taxon>
        <taxon>Lophotrochozoa</taxon>
        <taxon>Annelida</taxon>
        <taxon>Polychaeta</taxon>
        <taxon>Polychaeta incertae sedis</taxon>
        <taxon>Dinophilidae</taxon>
        <taxon>Dimorphilus</taxon>
    </lineage>
</organism>
<name>A0A7I8VVQ7_9ANNE</name>
<dbReference type="PANTHER" id="PTHR13364:SF6">
    <property type="entry name" value="SPERMATOGENESIS-DEFECTIVE PROTEIN 39 HOMOLOG"/>
    <property type="match status" value="1"/>
</dbReference>
<comment type="caution">
    <text evidence="6">The sequence shown here is derived from an EMBL/GenBank/DDBJ whole genome shotgun (WGS) entry which is preliminary data.</text>
</comment>
<accession>A0A7I8VVQ7</accession>
<proteinExistence type="predicted"/>
<dbReference type="GO" id="GO:0006886">
    <property type="term" value="P:intracellular protein transport"/>
    <property type="evidence" value="ECO:0007669"/>
    <property type="project" value="TreeGrafter"/>
</dbReference>
<keyword evidence="4" id="KW-0967">Endosome</keyword>
<dbReference type="GO" id="GO:0007034">
    <property type="term" value="P:vacuolar transport"/>
    <property type="evidence" value="ECO:0007669"/>
    <property type="project" value="TreeGrafter"/>
</dbReference>
<evidence type="ECO:0000313" key="6">
    <source>
        <dbReference type="EMBL" id="CAD5120312.1"/>
    </source>
</evidence>
<keyword evidence="5" id="KW-0968">Cytoplasmic vesicle</keyword>
<dbReference type="GO" id="GO:0005770">
    <property type="term" value="C:late endosome"/>
    <property type="evidence" value="ECO:0007669"/>
    <property type="project" value="UniProtKB-SubCell"/>
</dbReference>
<evidence type="ECO:0000256" key="3">
    <source>
        <dbReference type="ARBA" id="ARBA00004603"/>
    </source>
</evidence>
<keyword evidence="7" id="KW-1185">Reference proteome</keyword>
<dbReference type="Proteomes" id="UP000549394">
    <property type="component" value="Unassembled WGS sequence"/>
</dbReference>
<reference evidence="6 7" key="1">
    <citation type="submission" date="2020-08" db="EMBL/GenBank/DDBJ databases">
        <authorList>
            <person name="Hejnol A."/>
        </authorList>
    </citation>
    <scope>NUCLEOTIDE SEQUENCE [LARGE SCALE GENOMIC DNA]</scope>
</reference>
<dbReference type="GO" id="GO:0005769">
    <property type="term" value="C:early endosome"/>
    <property type="evidence" value="ECO:0007669"/>
    <property type="project" value="UniProtKB-SubCell"/>
</dbReference>
<dbReference type="OrthoDB" id="9977282at2759"/>
<dbReference type="EMBL" id="CAJFCJ010000012">
    <property type="protein sequence ID" value="CAD5120312.1"/>
    <property type="molecule type" value="Genomic_DNA"/>
</dbReference>
<evidence type="ECO:0000256" key="5">
    <source>
        <dbReference type="ARBA" id="ARBA00023329"/>
    </source>
</evidence>
<evidence type="ECO:0000313" key="7">
    <source>
        <dbReference type="Proteomes" id="UP000549394"/>
    </source>
</evidence>
<evidence type="ECO:0000256" key="4">
    <source>
        <dbReference type="ARBA" id="ARBA00022753"/>
    </source>
</evidence>
<dbReference type="AlphaFoldDB" id="A0A7I8VVQ7"/>
<protein>
    <submittedName>
        <fullName evidence="6">DgyrCDS8888</fullName>
    </submittedName>
</protein>
<comment type="subcellular location">
    <subcellularLocation>
        <location evidence="2">Cytoplasmic vesicle</location>
    </subcellularLocation>
    <subcellularLocation>
        <location evidence="1">Early endosome</location>
    </subcellularLocation>
    <subcellularLocation>
        <location evidence="3">Late endosome</location>
    </subcellularLocation>
</comment>
<dbReference type="PANTHER" id="PTHR13364">
    <property type="entry name" value="DEFECTIVE SPERMATOGENESIS PROTEIN 39"/>
    <property type="match status" value="1"/>
</dbReference>